<dbReference type="RefSeq" id="WP_420041759.1">
    <property type="nucleotide sequence ID" value="NZ_CP128986.1"/>
</dbReference>
<organism evidence="1">
    <name type="scientific">Gordonia sp. MP11Mi</name>
    <dbReference type="NCBI Taxonomy" id="3022769"/>
    <lineage>
        <taxon>Bacteria</taxon>
        <taxon>Bacillati</taxon>
        <taxon>Actinomycetota</taxon>
        <taxon>Actinomycetes</taxon>
        <taxon>Mycobacteriales</taxon>
        <taxon>Gordoniaceae</taxon>
        <taxon>Gordonia</taxon>
    </lineage>
</organism>
<protein>
    <submittedName>
        <fullName evidence="1">Uncharacterized protein</fullName>
    </submittedName>
</protein>
<reference evidence="1" key="1">
    <citation type="submission" date="2023-06" db="EMBL/GenBank/DDBJ databases">
        <title>Gordonia sp. nov. and Pseudochrobactrum sp. nov., two species isolated from the burying beetle Nicrophorus vespilloides.</title>
        <authorList>
            <person name="Poehlein A."/>
            <person name="Guzman J."/>
            <person name="Daniel R."/>
            <person name="Vilcinskas A."/>
        </authorList>
    </citation>
    <scope>NUCLEOTIDE SEQUENCE</scope>
    <source>
        <strain evidence="1">MP11Mi</strain>
    </source>
</reference>
<accession>A0AA97GTY6</accession>
<dbReference type="EMBL" id="CP128986">
    <property type="protein sequence ID" value="WOC12533.1"/>
    <property type="molecule type" value="Genomic_DNA"/>
</dbReference>
<gene>
    <name evidence="1" type="ORF">MP11Mi_16210</name>
</gene>
<proteinExistence type="predicted"/>
<name>A0AA97GTY6_9ACTN</name>
<evidence type="ECO:0000313" key="1">
    <source>
        <dbReference type="EMBL" id="WOC12533.1"/>
    </source>
</evidence>
<dbReference type="AlphaFoldDB" id="A0AA97GTY6"/>
<sequence length="88" mass="10204">MAKHDDKAVYFLLVYDFEQAQLVEREEFIDSDQAVARYDATEKAYRGTRNRYEIVLIAADSIDTVMATHGHYFEQSTESVFSEFLEPA</sequence>